<feature type="binding site" evidence="5 7">
    <location>
        <position position="134"/>
    </location>
    <ligand>
        <name>substrate</name>
    </ligand>
</feature>
<dbReference type="SUPFAM" id="SSF50621">
    <property type="entry name" value="Alanine racemase C-terminal domain-like"/>
    <property type="match status" value="1"/>
</dbReference>
<keyword evidence="4 5" id="KW-0413">Isomerase</keyword>
<dbReference type="EC" id="5.1.1.1" evidence="5"/>
<dbReference type="RefSeq" id="WP_164652442.1">
    <property type="nucleotide sequence ID" value="NZ_JAAIJR010000011.1"/>
</dbReference>
<dbReference type="CDD" id="cd06827">
    <property type="entry name" value="PLPDE_III_AR_proteobact"/>
    <property type="match status" value="1"/>
</dbReference>
<dbReference type="PRINTS" id="PR00992">
    <property type="entry name" value="ALARACEMASE"/>
</dbReference>
<dbReference type="Proteomes" id="UP000471640">
    <property type="component" value="Unassembled WGS sequence"/>
</dbReference>
<comment type="pathway">
    <text evidence="5">Amino-acid biosynthesis; D-alanine biosynthesis; D-alanine from L-alanine: step 1/1.</text>
</comment>
<comment type="catalytic activity">
    <reaction evidence="1 5">
        <text>L-alanine = D-alanine</text>
        <dbReference type="Rhea" id="RHEA:20249"/>
        <dbReference type="ChEBI" id="CHEBI:57416"/>
        <dbReference type="ChEBI" id="CHEBI:57972"/>
        <dbReference type="EC" id="5.1.1.1"/>
    </reaction>
</comment>
<reference evidence="10" key="1">
    <citation type="journal article" date="2020" name="Microbiol. Resour. Announc.">
        <title>Draft Genome Sequences of Thiorhodococcus mannitoliphagus and Thiorhodococcus minor, Purple Sulfur Photosynthetic Bacteria in the Gammaproteobacterial Family Chromatiaceae.</title>
        <authorList>
            <person name="Aviles F.A."/>
            <person name="Meyer T.E."/>
            <person name="Kyndt J.A."/>
        </authorList>
    </citation>
    <scope>NUCLEOTIDE SEQUENCE [LARGE SCALE GENOMIC DNA]</scope>
    <source>
        <strain evidence="10">DSM 18266</strain>
    </source>
</reference>
<dbReference type="Gene3D" id="3.20.20.10">
    <property type="entry name" value="Alanine racemase"/>
    <property type="match status" value="1"/>
</dbReference>
<feature type="active site" description="Proton acceptor; specific for L-alanine" evidence="5">
    <location>
        <position position="258"/>
    </location>
</feature>
<dbReference type="GO" id="GO:0030632">
    <property type="term" value="P:D-alanine biosynthetic process"/>
    <property type="evidence" value="ECO:0007669"/>
    <property type="project" value="UniProtKB-UniRule"/>
</dbReference>
<dbReference type="NCBIfam" id="TIGR00492">
    <property type="entry name" value="alr"/>
    <property type="match status" value="1"/>
</dbReference>
<feature type="domain" description="Alanine racemase C-terminal" evidence="8">
    <location>
        <begin position="237"/>
        <end position="361"/>
    </location>
</feature>
<evidence type="ECO:0000256" key="5">
    <source>
        <dbReference type="HAMAP-Rule" id="MF_01201"/>
    </source>
</evidence>
<protein>
    <recommendedName>
        <fullName evidence="5">Alanine racemase</fullName>
        <ecNumber evidence="5">5.1.1.1</ecNumber>
    </recommendedName>
</protein>
<sequence length="363" mass="39017">MTLSARPLRARIHLDAILHNYRLAKACAPSARALAVVKANAYGHGAVRVAQALAPEADGFAVACVGEALELRESGICNPILLLEGVFSPDEITLADRAALAMVVHCPQQLDWVLAARPARPLQCWIKIDSGMHRVGFAPGDFQQAYARLSACPHLGLVVAMTHFARADEPEHPYTLVQLDAFGRALGSLEIPCSLANSAAILAWPQAHRDWIRPGIMLYGASPFADAGAGAAELLPAMTLESALISIRELGPGDPVGYAGRFVCDRPMRVGVAAVGYADGYPRHAKDGTPIAVNGRLSRVIGRVSMDMMTLDLTDIEHAHLGDRVELWGRTLAATDVARWSDTIAYQLFTGISRRVPLVYEHG</sequence>
<dbReference type="InterPro" id="IPR001608">
    <property type="entry name" value="Ala_racemase_N"/>
</dbReference>
<dbReference type="GO" id="GO:0030170">
    <property type="term" value="F:pyridoxal phosphate binding"/>
    <property type="evidence" value="ECO:0007669"/>
    <property type="project" value="UniProtKB-UniRule"/>
</dbReference>
<dbReference type="Pfam" id="PF00842">
    <property type="entry name" value="Ala_racemase_C"/>
    <property type="match status" value="1"/>
</dbReference>
<dbReference type="GO" id="GO:0005829">
    <property type="term" value="C:cytosol"/>
    <property type="evidence" value="ECO:0007669"/>
    <property type="project" value="TreeGrafter"/>
</dbReference>
<name>A0A6P1DPQ1_9GAMM</name>
<reference evidence="9 10" key="2">
    <citation type="submission" date="2020-02" db="EMBL/GenBank/DDBJ databases">
        <title>Genome sequences of Thiorhodococcus mannitoliphagus and Thiorhodococcus minor, purple sulfur photosynthetic bacteria in the gammaproteobacterial family, Chromatiaceae.</title>
        <authorList>
            <person name="Aviles F.A."/>
            <person name="Meyer T.E."/>
            <person name="Kyndt J.A."/>
        </authorList>
    </citation>
    <scope>NUCLEOTIDE SEQUENCE [LARGE SCALE GENOMIC DNA]</scope>
    <source>
        <strain evidence="9 10">DSM 18266</strain>
    </source>
</reference>
<evidence type="ECO:0000256" key="7">
    <source>
        <dbReference type="PIRSR" id="PIRSR600821-52"/>
    </source>
</evidence>
<dbReference type="Gene3D" id="2.40.37.10">
    <property type="entry name" value="Lyase, Ornithine Decarboxylase, Chain A, domain 1"/>
    <property type="match status" value="1"/>
</dbReference>
<dbReference type="InterPro" id="IPR029066">
    <property type="entry name" value="PLP-binding_barrel"/>
</dbReference>
<evidence type="ECO:0000259" key="8">
    <source>
        <dbReference type="SMART" id="SM01005"/>
    </source>
</evidence>
<dbReference type="InterPro" id="IPR000821">
    <property type="entry name" value="Ala_racemase"/>
</dbReference>
<dbReference type="EMBL" id="JAAIJR010000011">
    <property type="protein sequence ID" value="NEX19540.1"/>
    <property type="molecule type" value="Genomic_DNA"/>
</dbReference>
<gene>
    <name evidence="9" type="primary">alr</name>
    <name evidence="9" type="ORF">G3480_04295</name>
</gene>
<dbReference type="InterPro" id="IPR011079">
    <property type="entry name" value="Ala_racemase_C"/>
</dbReference>
<dbReference type="SUPFAM" id="SSF51419">
    <property type="entry name" value="PLP-binding barrel"/>
    <property type="match status" value="1"/>
</dbReference>
<dbReference type="SMART" id="SM01005">
    <property type="entry name" value="Ala_racemase_C"/>
    <property type="match status" value="1"/>
</dbReference>
<dbReference type="HAMAP" id="MF_01201">
    <property type="entry name" value="Ala_racemase"/>
    <property type="match status" value="1"/>
</dbReference>
<dbReference type="PANTHER" id="PTHR30511">
    <property type="entry name" value="ALANINE RACEMASE"/>
    <property type="match status" value="1"/>
</dbReference>
<dbReference type="Pfam" id="PF01168">
    <property type="entry name" value="Ala_racemase_N"/>
    <property type="match status" value="1"/>
</dbReference>
<dbReference type="AlphaFoldDB" id="A0A6P1DPQ1"/>
<feature type="binding site" evidence="5 7">
    <location>
        <position position="306"/>
    </location>
    <ligand>
        <name>substrate</name>
    </ligand>
</feature>
<feature type="active site" description="Proton acceptor; specific for D-alanine" evidence="5">
    <location>
        <position position="38"/>
    </location>
</feature>
<keyword evidence="3 5" id="KW-0663">Pyridoxal phosphate</keyword>
<dbReference type="InterPro" id="IPR009006">
    <property type="entry name" value="Ala_racemase/Decarboxylase_C"/>
</dbReference>
<dbReference type="FunFam" id="3.20.20.10:FF:000002">
    <property type="entry name" value="Alanine racemase"/>
    <property type="match status" value="1"/>
</dbReference>
<feature type="modified residue" description="N6-(pyridoxal phosphate)lysine" evidence="5 6">
    <location>
        <position position="38"/>
    </location>
</feature>
<comment type="function">
    <text evidence="5">Catalyzes the interconversion of L-alanine and D-alanine. May also act on other amino acids.</text>
</comment>
<evidence type="ECO:0000256" key="6">
    <source>
        <dbReference type="PIRSR" id="PIRSR600821-50"/>
    </source>
</evidence>
<dbReference type="GO" id="GO:0008784">
    <property type="term" value="F:alanine racemase activity"/>
    <property type="evidence" value="ECO:0007669"/>
    <property type="project" value="UniProtKB-UniRule"/>
</dbReference>
<evidence type="ECO:0000256" key="1">
    <source>
        <dbReference type="ARBA" id="ARBA00000316"/>
    </source>
</evidence>
<dbReference type="InterPro" id="IPR020622">
    <property type="entry name" value="Ala_racemase_pyridoxalP-BS"/>
</dbReference>
<evidence type="ECO:0000256" key="3">
    <source>
        <dbReference type="ARBA" id="ARBA00022898"/>
    </source>
</evidence>
<dbReference type="PROSITE" id="PS00395">
    <property type="entry name" value="ALANINE_RACEMASE"/>
    <property type="match status" value="1"/>
</dbReference>
<evidence type="ECO:0000256" key="4">
    <source>
        <dbReference type="ARBA" id="ARBA00023235"/>
    </source>
</evidence>
<evidence type="ECO:0000313" key="10">
    <source>
        <dbReference type="Proteomes" id="UP000471640"/>
    </source>
</evidence>
<dbReference type="UniPathway" id="UPA00042">
    <property type="reaction ID" value="UER00497"/>
</dbReference>
<comment type="cofactor">
    <cofactor evidence="2 5 6">
        <name>pyridoxal 5'-phosphate</name>
        <dbReference type="ChEBI" id="CHEBI:597326"/>
    </cofactor>
</comment>
<dbReference type="PANTHER" id="PTHR30511:SF0">
    <property type="entry name" value="ALANINE RACEMASE, CATABOLIC-RELATED"/>
    <property type="match status" value="1"/>
</dbReference>
<keyword evidence="10" id="KW-1185">Reference proteome</keyword>
<comment type="caution">
    <text evidence="9">The sequence shown here is derived from an EMBL/GenBank/DDBJ whole genome shotgun (WGS) entry which is preliminary data.</text>
</comment>
<evidence type="ECO:0000313" key="9">
    <source>
        <dbReference type="EMBL" id="NEX19540.1"/>
    </source>
</evidence>
<proteinExistence type="inferred from homology"/>
<accession>A0A6P1DPQ1</accession>
<organism evidence="9 10">
    <name type="scientific">Thiorhodococcus mannitoliphagus</name>
    <dbReference type="NCBI Taxonomy" id="329406"/>
    <lineage>
        <taxon>Bacteria</taxon>
        <taxon>Pseudomonadati</taxon>
        <taxon>Pseudomonadota</taxon>
        <taxon>Gammaproteobacteria</taxon>
        <taxon>Chromatiales</taxon>
        <taxon>Chromatiaceae</taxon>
        <taxon>Thiorhodococcus</taxon>
    </lineage>
</organism>
<comment type="similarity">
    <text evidence="5">Belongs to the alanine racemase family.</text>
</comment>
<evidence type="ECO:0000256" key="2">
    <source>
        <dbReference type="ARBA" id="ARBA00001933"/>
    </source>
</evidence>